<name>A0A8X7CNP9_9ARAC</name>
<evidence type="ECO:0000256" key="1">
    <source>
        <dbReference type="SAM" id="MobiDB-lite"/>
    </source>
</evidence>
<protein>
    <submittedName>
        <fullName evidence="2">Uncharacterized protein</fullName>
    </submittedName>
</protein>
<dbReference type="AlphaFoldDB" id="A0A8X7CNP9"/>
<proteinExistence type="predicted"/>
<sequence>MASQNRMEAPQEEGPSSEPFFSHFVNGFQIPMFPLEKLPLSFGIQTDTRRCLHSNLPKMWNYLGPANSRTHFQARGAT</sequence>
<comment type="caution">
    <text evidence="2">The sequence shown here is derived from an EMBL/GenBank/DDBJ whole genome shotgun (WGS) entry which is preliminary data.</text>
</comment>
<dbReference type="Proteomes" id="UP000886998">
    <property type="component" value="Unassembled WGS sequence"/>
</dbReference>
<feature type="region of interest" description="Disordered" evidence="1">
    <location>
        <begin position="1"/>
        <end position="20"/>
    </location>
</feature>
<accession>A0A8X7CNP9</accession>
<reference evidence="2" key="1">
    <citation type="submission" date="2020-08" db="EMBL/GenBank/DDBJ databases">
        <title>Multicomponent nature underlies the extraordinary mechanical properties of spider dragline silk.</title>
        <authorList>
            <person name="Kono N."/>
            <person name="Nakamura H."/>
            <person name="Mori M."/>
            <person name="Yoshida Y."/>
            <person name="Ohtoshi R."/>
            <person name="Malay A.D."/>
            <person name="Moran D.A.P."/>
            <person name="Tomita M."/>
            <person name="Numata K."/>
            <person name="Arakawa K."/>
        </authorList>
    </citation>
    <scope>NUCLEOTIDE SEQUENCE</scope>
</reference>
<gene>
    <name evidence="2" type="ORF">TNIN_841</name>
</gene>
<evidence type="ECO:0000313" key="2">
    <source>
        <dbReference type="EMBL" id="GFY72395.1"/>
    </source>
</evidence>
<organism evidence="2 3">
    <name type="scientific">Trichonephila inaurata madagascariensis</name>
    <dbReference type="NCBI Taxonomy" id="2747483"/>
    <lineage>
        <taxon>Eukaryota</taxon>
        <taxon>Metazoa</taxon>
        <taxon>Ecdysozoa</taxon>
        <taxon>Arthropoda</taxon>
        <taxon>Chelicerata</taxon>
        <taxon>Arachnida</taxon>
        <taxon>Araneae</taxon>
        <taxon>Araneomorphae</taxon>
        <taxon>Entelegynae</taxon>
        <taxon>Araneoidea</taxon>
        <taxon>Nephilidae</taxon>
        <taxon>Trichonephila</taxon>
        <taxon>Trichonephila inaurata</taxon>
    </lineage>
</organism>
<dbReference type="EMBL" id="BMAV01019413">
    <property type="protein sequence ID" value="GFY72395.1"/>
    <property type="molecule type" value="Genomic_DNA"/>
</dbReference>
<keyword evidence="3" id="KW-1185">Reference proteome</keyword>
<evidence type="ECO:0000313" key="3">
    <source>
        <dbReference type="Proteomes" id="UP000886998"/>
    </source>
</evidence>